<keyword evidence="3" id="KW-1185">Reference proteome</keyword>
<name>A0AAV3NJ25_LITER</name>
<evidence type="ECO:0000256" key="1">
    <source>
        <dbReference type="SAM" id="MobiDB-lite"/>
    </source>
</evidence>
<sequence>MVHHKAWPLAHLRGPGPFIRWSSISLKRSRFSRGVKIASPSSPPQPPKRPVAPFLAPRASPDKAAHDALMPLLDERMIRRILELAPGTQASHEISRL</sequence>
<proteinExistence type="predicted"/>
<comment type="caution">
    <text evidence="2">The sequence shown here is derived from an EMBL/GenBank/DDBJ whole genome shotgun (WGS) entry which is preliminary data.</text>
</comment>
<feature type="compositionally biased region" description="Pro residues" evidence="1">
    <location>
        <begin position="41"/>
        <end position="50"/>
    </location>
</feature>
<organism evidence="2 3">
    <name type="scientific">Lithospermum erythrorhizon</name>
    <name type="common">Purple gromwell</name>
    <name type="synonym">Lithospermum officinale var. erythrorhizon</name>
    <dbReference type="NCBI Taxonomy" id="34254"/>
    <lineage>
        <taxon>Eukaryota</taxon>
        <taxon>Viridiplantae</taxon>
        <taxon>Streptophyta</taxon>
        <taxon>Embryophyta</taxon>
        <taxon>Tracheophyta</taxon>
        <taxon>Spermatophyta</taxon>
        <taxon>Magnoliopsida</taxon>
        <taxon>eudicotyledons</taxon>
        <taxon>Gunneridae</taxon>
        <taxon>Pentapetalae</taxon>
        <taxon>asterids</taxon>
        <taxon>lamiids</taxon>
        <taxon>Boraginales</taxon>
        <taxon>Boraginaceae</taxon>
        <taxon>Boraginoideae</taxon>
        <taxon>Lithospermeae</taxon>
        <taxon>Lithospermum</taxon>
    </lineage>
</organism>
<accession>A0AAV3NJ25</accession>
<evidence type="ECO:0000313" key="3">
    <source>
        <dbReference type="Proteomes" id="UP001454036"/>
    </source>
</evidence>
<reference evidence="2 3" key="1">
    <citation type="submission" date="2024-01" db="EMBL/GenBank/DDBJ databases">
        <title>The complete chloroplast genome sequence of Lithospermum erythrorhizon: insights into the phylogenetic relationship among Boraginaceae species and the maternal lineages of purple gromwells.</title>
        <authorList>
            <person name="Okada T."/>
            <person name="Watanabe K."/>
        </authorList>
    </citation>
    <scope>NUCLEOTIDE SEQUENCE [LARGE SCALE GENOMIC DNA]</scope>
</reference>
<dbReference type="AlphaFoldDB" id="A0AAV3NJ25"/>
<dbReference type="Proteomes" id="UP001454036">
    <property type="component" value="Unassembled WGS sequence"/>
</dbReference>
<protein>
    <submittedName>
        <fullName evidence="2">Uncharacterized protein</fullName>
    </submittedName>
</protein>
<feature type="region of interest" description="Disordered" evidence="1">
    <location>
        <begin position="35"/>
        <end position="60"/>
    </location>
</feature>
<gene>
    <name evidence="2" type="ORF">LIER_00896</name>
</gene>
<evidence type="ECO:0000313" key="2">
    <source>
        <dbReference type="EMBL" id="GAA0139330.1"/>
    </source>
</evidence>
<dbReference type="EMBL" id="BAABME010000080">
    <property type="protein sequence ID" value="GAA0139330.1"/>
    <property type="molecule type" value="Genomic_DNA"/>
</dbReference>